<dbReference type="Proteomes" id="UP000695562">
    <property type="component" value="Unassembled WGS sequence"/>
</dbReference>
<dbReference type="EMBL" id="AJWJ01000323">
    <property type="protein sequence ID" value="KAF2071950.1"/>
    <property type="molecule type" value="Genomic_DNA"/>
</dbReference>
<dbReference type="InterPro" id="IPR028005">
    <property type="entry name" value="AcTrfase_ESCO_Znf_dom"/>
</dbReference>
<organism evidence="13 14">
    <name type="scientific">Polysphondylium violaceum</name>
    <dbReference type="NCBI Taxonomy" id="133409"/>
    <lineage>
        <taxon>Eukaryota</taxon>
        <taxon>Amoebozoa</taxon>
        <taxon>Evosea</taxon>
        <taxon>Eumycetozoa</taxon>
        <taxon>Dictyostelia</taxon>
        <taxon>Dictyosteliales</taxon>
        <taxon>Dictyosteliaceae</taxon>
        <taxon>Polysphondylium</taxon>
    </lineage>
</organism>
<comment type="subcellular location">
    <subcellularLocation>
        <location evidence="1">Nucleus</location>
    </subcellularLocation>
</comment>
<keyword evidence="14" id="KW-1185">Reference proteome</keyword>
<dbReference type="InterPro" id="IPR028009">
    <property type="entry name" value="ESCO_Acetyltransf_dom"/>
</dbReference>
<evidence type="ECO:0000259" key="11">
    <source>
        <dbReference type="Pfam" id="PF13878"/>
    </source>
</evidence>
<dbReference type="Pfam" id="PF13880">
    <property type="entry name" value="Acetyltransf_13"/>
    <property type="match status" value="1"/>
</dbReference>
<keyword evidence="4" id="KW-0479">Metal-binding</keyword>
<feature type="compositionally biased region" description="Low complexity" evidence="10">
    <location>
        <begin position="7"/>
        <end position="21"/>
    </location>
</feature>
<name>A0A8J4PPQ1_9MYCE</name>
<keyword evidence="3" id="KW-0808">Transferase</keyword>
<evidence type="ECO:0000256" key="6">
    <source>
        <dbReference type="ARBA" id="ARBA00022833"/>
    </source>
</evidence>
<keyword evidence="9" id="KW-0012">Acyltransferase</keyword>
<dbReference type="Gene3D" id="3.40.630.30">
    <property type="match status" value="1"/>
</dbReference>
<keyword evidence="7" id="KW-0539">Nucleus</keyword>
<evidence type="ECO:0000256" key="1">
    <source>
        <dbReference type="ARBA" id="ARBA00004123"/>
    </source>
</evidence>
<keyword evidence="5" id="KW-0863">Zinc-finger</keyword>
<evidence type="ECO:0000256" key="5">
    <source>
        <dbReference type="ARBA" id="ARBA00022771"/>
    </source>
</evidence>
<dbReference type="OrthoDB" id="428854at2759"/>
<evidence type="ECO:0000256" key="10">
    <source>
        <dbReference type="SAM" id="MobiDB-lite"/>
    </source>
</evidence>
<dbReference type="PANTHER" id="PTHR45884:SF2">
    <property type="entry name" value="N-ACETYLTRANSFERASE ECO"/>
    <property type="match status" value="1"/>
</dbReference>
<evidence type="ECO:0000256" key="7">
    <source>
        <dbReference type="ARBA" id="ARBA00023242"/>
    </source>
</evidence>
<evidence type="ECO:0008006" key="15">
    <source>
        <dbReference type="Google" id="ProtNLM"/>
    </source>
</evidence>
<dbReference type="GO" id="GO:0061733">
    <property type="term" value="F:protein-lysine-acetyltransferase activity"/>
    <property type="evidence" value="ECO:0007669"/>
    <property type="project" value="TreeGrafter"/>
</dbReference>
<feature type="region of interest" description="Disordered" evidence="10">
    <location>
        <begin position="1"/>
        <end position="21"/>
    </location>
</feature>
<comment type="caution">
    <text evidence="13">The sequence shown here is derived from an EMBL/GenBank/DDBJ whole genome shotgun (WGS) entry which is preliminary data.</text>
</comment>
<proteinExistence type="inferred from homology"/>
<evidence type="ECO:0000256" key="4">
    <source>
        <dbReference type="ARBA" id="ARBA00022723"/>
    </source>
</evidence>
<gene>
    <name evidence="13" type="ORF">CYY_006725</name>
</gene>
<dbReference type="GO" id="GO:0000785">
    <property type="term" value="C:chromatin"/>
    <property type="evidence" value="ECO:0007669"/>
    <property type="project" value="TreeGrafter"/>
</dbReference>
<evidence type="ECO:0000256" key="8">
    <source>
        <dbReference type="ARBA" id="ARBA00023306"/>
    </source>
</evidence>
<evidence type="ECO:0000256" key="3">
    <source>
        <dbReference type="ARBA" id="ARBA00022679"/>
    </source>
</evidence>
<dbReference type="PANTHER" id="PTHR45884">
    <property type="entry name" value="N-ACETYLTRANSFERASE ECO"/>
    <property type="match status" value="1"/>
</dbReference>
<dbReference type="GO" id="GO:0008270">
    <property type="term" value="F:zinc ion binding"/>
    <property type="evidence" value="ECO:0007669"/>
    <property type="project" value="UniProtKB-KW"/>
</dbReference>
<dbReference type="GO" id="GO:0005634">
    <property type="term" value="C:nucleus"/>
    <property type="evidence" value="ECO:0007669"/>
    <property type="project" value="UniProtKB-SubCell"/>
</dbReference>
<comment type="similarity">
    <text evidence="2">Belongs to the acetyltransferase family. ECO subfamily.</text>
</comment>
<protein>
    <recommendedName>
        <fullName evidence="15">N-acetyltransferase domain-containing protein</fullName>
    </recommendedName>
</protein>
<dbReference type="AlphaFoldDB" id="A0A8J4PPQ1"/>
<accession>A0A8J4PPQ1</accession>
<evidence type="ECO:0000256" key="2">
    <source>
        <dbReference type="ARBA" id="ARBA00005816"/>
    </source>
</evidence>
<evidence type="ECO:0000313" key="14">
    <source>
        <dbReference type="Proteomes" id="UP000695562"/>
    </source>
</evidence>
<feature type="domain" description="N-acetyltransferase ESCO zinc-finger" evidence="11">
    <location>
        <begin position="191"/>
        <end position="230"/>
    </location>
</feature>
<feature type="domain" description="N-acetyltransferase ESCO acetyl-transferase" evidence="12">
    <location>
        <begin position="348"/>
        <end position="415"/>
    </location>
</feature>
<dbReference type="Pfam" id="PF13878">
    <property type="entry name" value="zf-C2H2_3"/>
    <property type="match status" value="1"/>
</dbReference>
<keyword evidence="6" id="KW-0862">Zinc</keyword>
<evidence type="ECO:0000313" key="13">
    <source>
        <dbReference type="EMBL" id="KAF2071950.1"/>
    </source>
</evidence>
<keyword evidence="8" id="KW-0131">Cell cycle</keyword>
<sequence length="420" mass="47961">MTDTLPTINNNNNGTTNSIIGCKRKSSSISSKNSTPSQSGFMITSFSMFVKKDDSSNNNKNNTIQKKEQQLNDDYQNEKRIKLDDVAVIDHHQDELSNFNNDEQKVPDNKFEKIKETTPIKSIIESKNNNNNNNNNDIKKEIIQKKNFKEWDWKSASKKESQHINFLESSVIIKKKAIGTKKVKVQDGLEQTVIDAGQKNVGQIVCNKCKMLYAHGTKEDEQVHKAFCKNIQSQKVFIKNWSNFKVINRFSNDDVIIMVSIDQDTSISSKLKAIKNMVDLDLGYYNNNNGNESKKKQEQVEEQDEKIFLYLDCNSKVLGVLICDRYVEKGYRIESASPVIQCTNTPTSVRCGVSRIWCLPSKRKNGIATKLMESMRTNAFYGYQLKMNEIAVTQPTSSGLSFFSKFFNTSNFLLYKINSN</sequence>
<evidence type="ECO:0000256" key="9">
    <source>
        <dbReference type="ARBA" id="ARBA00023315"/>
    </source>
</evidence>
<reference evidence="13" key="1">
    <citation type="submission" date="2020-01" db="EMBL/GenBank/DDBJ databases">
        <title>Development of genomics and gene disruption for Polysphondylium violaceum indicates a role for the polyketide synthase stlB in stalk morphogenesis.</title>
        <authorList>
            <person name="Narita B."/>
            <person name="Kawabe Y."/>
            <person name="Kin K."/>
            <person name="Saito T."/>
            <person name="Gibbs R."/>
            <person name="Kuspa A."/>
            <person name="Muzny D."/>
            <person name="Queller D."/>
            <person name="Richards S."/>
            <person name="Strassman J."/>
            <person name="Sucgang R."/>
            <person name="Worley K."/>
            <person name="Schaap P."/>
        </authorList>
    </citation>
    <scope>NUCLEOTIDE SEQUENCE</scope>
    <source>
        <strain evidence="13">QSvi11</strain>
    </source>
</reference>
<evidence type="ECO:0000259" key="12">
    <source>
        <dbReference type="Pfam" id="PF13880"/>
    </source>
</evidence>
<dbReference type="GO" id="GO:0007064">
    <property type="term" value="P:mitotic sister chromatid cohesion"/>
    <property type="evidence" value="ECO:0007669"/>
    <property type="project" value="TreeGrafter"/>
</dbReference>